<reference evidence="1" key="1">
    <citation type="submission" date="2019-02" db="EMBL/GenBank/DDBJ databases">
        <authorList>
            <person name="Gruber-Vodicka R. H."/>
            <person name="Seah K. B. B."/>
        </authorList>
    </citation>
    <scope>NUCLEOTIDE SEQUENCE</scope>
    <source>
        <strain evidence="2">BECK_BY19</strain>
        <strain evidence="1">BECK_BY8</strain>
    </source>
</reference>
<dbReference type="EMBL" id="CAADFZ010000031">
    <property type="protein sequence ID" value="VFK63243.1"/>
    <property type="molecule type" value="Genomic_DNA"/>
</dbReference>
<organism evidence="1">
    <name type="scientific">Candidatus Kentrum sp. UNK</name>
    <dbReference type="NCBI Taxonomy" id="2126344"/>
    <lineage>
        <taxon>Bacteria</taxon>
        <taxon>Pseudomonadati</taxon>
        <taxon>Pseudomonadota</taxon>
        <taxon>Gammaproteobacteria</taxon>
        <taxon>Candidatus Kentrum</taxon>
    </lineage>
</organism>
<dbReference type="EMBL" id="CAADGD010000038">
    <property type="protein sequence ID" value="VFK70775.1"/>
    <property type="molecule type" value="Genomic_DNA"/>
</dbReference>
<dbReference type="AlphaFoldDB" id="A0A451AB80"/>
<dbReference type="SUPFAM" id="SSF50118">
    <property type="entry name" value="Cell growth inhibitor/plasmid maintenance toxic component"/>
    <property type="match status" value="1"/>
</dbReference>
<dbReference type="Pfam" id="PF02452">
    <property type="entry name" value="PemK_toxin"/>
    <property type="match status" value="1"/>
</dbReference>
<proteinExistence type="predicted"/>
<gene>
    <name evidence="1" type="ORF">BECKUNK1418G_GA0071005_10318</name>
    <name evidence="2" type="ORF">BECKUNK1418H_GA0071006_10388</name>
</gene>
<name>A0A451AB80_9GAMM</name>
<accession>A0A451AB80</accession>
<dbReference type="InterPro" id="IPR011067">
    <property type="entry name" value="Plasmid_toxin/cell-grow_inhib"/>
</dbReference>
<evidence type="ECO:0000313" key="2">
    <source>
        <dbReference type="EMBL" id="VFK70775.1"/>
    </source>
</evidence>
<protein>
    <submittedName>
        <fullName evidence="1">PemK-like, MazF-like toxin of type II toxin-antitoxin system</fullName>
    </submittedName>
</protein>
<sequence length="84" mass="9466">MVNPIQGEVWWADLPEPAGSGPGFRRPVVIVQGNHLNRSRIATVVFVSLMKVRFHYAWASIESKFLLEITTFRDASPSKIISNQ</sequence>
<dbReference type="InterPro" id="IPR003477">
    <property type="entry name" value="PemK-like"/>
</dbReference>
<dbReference type="Gene3D" id="2.30.30.110">
    <property type="match status" value="1"/>
</dbReference>
<evidence type="ECO:0000313" key="1">
    <source>
        <dbReference type="EMBL" id="VFK63243.1"/>
    </source>
</evidence>
<dbReference type="GO" id="GO:0003677">
    <property type="term" value="F:DNA binding"/>
    <property type="evidence" value="ECO:0007669"/>
    <property type="project" value="InterPro"/>
</dbReference>